<evidence type="ECO:0000256" key="2">
    <source>
        <dbReference type="ARBA" id="ARBA00004673"/>
    </source>
</evidence>
<keyword evidence="6" id="KW-0809">Transit peptide</keyword>
<comment type="similarity">
    <text evidence="3">Belongs to the cytochrome c oxidase IV family.</text>
</comment>
<evidence type="ECO:0000256" key="6">
    <source>
        <dbReference type="ARBA" id="ARBA00022946"/>
    </source>
</evidence>
<evidence type="ECO:0000256" key="11">
    <source>
        <dbReference type="SAM" id="Phobius"/>
    </source>
</evidence>
<name>A0A137P4R1_CONC2</name>
<keyword evidence="5" id="KW-0999">Mitochondrion inner membrane</keyword>
<dbReference type="OrthoDB" id="186013at2759"/>
<evidence type="ECO:0000313" key="12">
    <source>
        <dbReference type="EMBL" id="KXN69904.1"/>
    </source>
</evidence>
<protein>
    <submittedName>
        <fullName evidence="12">Cytochrome c oxidase polypeptide V</fullName>
    </submittedName>
</protein>
<evidence type="ECO:0000256" key="1">
    <source>
        <dbReference type="ARBA" id="ARBA00004434"/>
    </source>
</evidence>
<dbReference type="EMBL" id="KQ964519">
    <property type="protein sequence ID" value="KXN69904.1"/>
    <property type="molecule type" value="Genomic_DNA"/>
</dbReference>
<keyword evidence="9" id="KW-0496">Mitochondrion</keyword>
<dbReference type="Proteomes" id="UP000070444">
    <property type="component" value="Unassembled WGS sequence"/>
</dbReference>
<comment type="subcellular location">
    <subcellularLocation>
        <location evidence="1">Mitochondrion inner membrane</location>
        <topology evidence="1">Single-pass membrane protein</topology>
    </subcellularLocation>
</comment>
<evidence type="ECO:0000313" key="13">
    <source>
        <dbReference type="Proteomes" id="UP000070444"/>
    </source>
</evidence>
<dbReference type="GO" id="GO:0005743">
    <property type="term" value="C:mitochondrial inner membrane"/>
    <property type="evidence" value="ECO:0007669"/>
    <property type="project" value="UniProtKB-SubCell"/>
</dbReference>
<dbReference type="STRING" id="796925.A0A137P4R1"/>
<keyword evidence="8" id="KW-0560">Oxidoreductase</keyword>
<keyword evidence="13" id="KW-1185">Reference proteome</keyword>
<dbReference type="InterPro" id="IPR004203">
    <property type="entry name" value="Cyt_c_oxidase_su4_fam"/>
</dbReference>
<evidence type="ECO:0000256" key="4">
    <source>
        <dbReference type="ARBA" id="ARBA00022692"/>
    </source>
</evidence>
<dbReference type="GO" id="GO:0045277">
    <property type="term" value="C:respiratory chain complex IV"/>
    <property type="evidence" value="ECO:0007669"/>
    <property type="project" value="EnsemblFungi"/>
</dbReference>
<evidence type="ECO:0000256" key="10">
    <source>
        <dbReference type="ARBA" id="ARBA00023136"/>
    </source>
</evidence>
<dbReference type="SUPFAM" id="SSF81406">
    <property type="entry name" value="Mitochondrial cytochrome c oxidase subunit IV"/>
    <property type="match status" value="1"/>
</dbReference>
<evidence type="ECO:0000256" key="9">
    <source>
        <dbReference type="ARBA" id="ARBA00023128"/>
    </source>
</evidence>
<dbReference type="OMA" id="WYISYGA"/>
<keyword evidence="7 11" id="KW-1133">Transmembrane helix</keyword>
<dbReference type="PANTHER" id="PTHR10707">
    <property type="entry name" value="CYTOCHROME C OXIDASE SUBUNIT IV"/>
    <property type="match status" value="1"/>
</dbReference>
<keyword evidence="4 11" id="KW-0812">Transmembrane</keyword>
<reference evidence="12 13" key="1">
    <citation type="journal article" date="2015" name="Genome Biol. Evol.">
        <title>Phylogenomic analyses indicate that early fungi evolved digesting cell walls of algal ancestors of land plants.</title>
        <authorList>
            <person name="Chang Y."/>
            <person name="Wang S."/>
            <person name="Sekimoto S."/>
            <person name="Aerts A.L."/>
            <person name="Choi C."/>
            <person name="Clum A."/>
            <person name="LaButti K.M."/>
            <person name="Lindquist E.A."/>
            <person name="Yee Ngan C."/>
            <person name="Ohm R.A."/>
            <person name="Salamov A.A."/>
            <person name="Grigoriev I.V."/>
            <person name="Spatafora J.W."/>
            <person name="Berbee M.L."/>
        </authorList>
    </citation>
    <scope>NUCLEOTIDE SEQUENCE [LARGE SCALE GENOMIC DNA]</scope>
    <source>
        <strain evidence="12 13">NRRL 28638</strain>
    </source>
</reference>
<dbReference type="InterPro" id="IPR036639">
    <property type="entry name" value="Cyt_c_oxidase_su4_sf"/>
</dbReference>
<dbReference type="GO" id="GO:0006123">
    <property type="term" value="P:mitochondrial electron transport, cytochrome c to oxygen"/>
    <property type="evidence" value="ECO:0007669"/>
    <property type="project" value="InterPro"/>
</dbReference>
<dbReference type="AlphaFoldDB" id="A0A137P4R1"/>
<gene>
    <name evidence="12" type="ORF">CONCODRAFT_40060</name>
</gene>
<comment type="pathway">
    <text evidence="2">Energy metabolism; oxidative phosphorylation.</text>
</comment>
<dbReference type="Pfam" id="PF02936">
    <property type="entry name" value="COX4"/>
    <property type="match status" value="1"/>
</dbReference>
<dbReference type="CDD" id="cd00922">
    <property type="entry name" value="Cyt_c_Oxidase_IV"/>
    <property type="match status" value="1"/>
</dbReference>
<evidence type="ECO:0000256" key="7">
    <source>
        <dbReference type="ARBA" id="ARBA00022989"/>
    </source>
</evidence>
<evidence type="ECO:0000256" key="3">
    <source>
        <dbReference type="ARBA" id="ARBA00008135"/>
    </source>
</evidence>
<organism evidence="12 13">
    <name type="scientific">Conidiobolus coronatus (strain ATCC 28846 / CBS 209.66 / NRRL 28638)</name>
    <name type="common">Delacroixia coronata</name>
    <dbReference type="NCBI Taxonomy" id="796925"/>
    <lineage>
        <taxon>Eukaryota</taxon>
        <taxon>Fungi</taxon>
        <taxon>Fungi incertae sedis</taxon>
        <taxon>Zoopagomycota</taxon>
        <taxon>Entomophthoromycotina</taxon>
        <taxon>Entomophthoromycetes</taxon>
        <taxon>Entomophthorales</taxon>
        <taxon>Ancylistaceae</taxon>
        <taxon>Conidiobolus</taxon>
    </lineage>
</organism>
<dbReference type="PANTHER" id="PTHR10707:SF10">
    <property type="entry name" value="CYTOCHROME C OXIDASE SUBUNIT 4"/>
    <property type="match status" value="1"/>
</dbReference>
<proteinExistence type="inferred from homology"/>
<dbReference type="GO" id="GO:0016491">
    <property type="term" value="F:oxidoreductase activity"/>
    <property type="evidence" value="ECO:0007669"/>
    <property type="project" value="UniProtKB-KW"/>
</dbReference>
<accession>A0A137P4R1</accession>
<evidence type="ECO:0000256" key="5">
    <source>
        <dbReference type="ARBA" id="ARBA00022792"/>
    </source>
</evidence>
<sequence>MYRPCLNLARTAAKQQFNVAKRFASTSSTLTPALLNSIELQWTKLNEEERKAVTSELSELQKQDWKKLSAEEKRAAYYIAFGPHGPREPLPAYGFKVFFGVLGLLGASAGTFLWARSLAQPPPHTMTTEWQEATNEYMKGQKANPITGISSEGYKGKGFVGM</sequence>
<dbReference type="Gene3D" id="1.10.442.10">
    <property type="entry name" value="Cytochrome c oxidase subunit IV"/>
    <property type="match status" value="1"/>
</dbReference>
<evidence type="ECO:0000256" key="8">
    <source>
        <dbReference type="ARBA" id="ARBA00023002"/>
    </source>
</evidence>
<dbReference type="FunFam" id="1.10.442.10:FF:000002">
    <property type="entry name" value="Cytochrome c oxidase subunit V"/>
    <property type="match status" value="1"/>
</dbReference>
<feature type="transmembrane region" description="Helical" evidence="11">
    <location>
        <begin position="93"/>
        <end position="115"/>
    </location>
</feature>
<keyword evidence="10 11" id="KW-0472">Membrane</keyword>
<dbReference type="GO" id="GO:0004129">
    <property type="term" value="F:cytochrome-c oxidase activity"/>
    <property type="evidence" value="ECO:0007669"/>
    <property type="project" value="EnsemblFungi"/>
</dbReference>